<organism evidence="11 12">
    <name type="scientific">Extremus antarcticus</name>
    <dbReference type="NCBI Taxonomy" id="702011"/>
    <lineage>
        <taxon>Eukaryota</taxon>
        <taxon>Fungi</taxon>
        <taxon>Dikarya</taxon>
        <taxon>Ascomycota</taxon>
        <taxon>Pezizomycotina</taxon>
        <taxon>Dothideomycetes</taxon>
        <taxon>Dothideomycetidae</taxon>
        <taxon>Mycosphaerellales</taxon>
        <taxon>Extremaceae</taxon>
        <taxon>Extremus</taxon>
    </lineage>
</organism>
<dbReference type="InterPro" id="IPR013087">
    <property type="entry name" value="Znf_C2H2_type"/>
</dbReference>
<dbReference type="Gene3D" id="3.30.160.60">
    <property type="entry name" value="Classic Zinc Finger"/>
    <property type="match status" value="2"/>
</dbReference>
<dbReference type="PANTHER" id="PTHR46179:SF13">
    <property type="entry name" value="C2H2-TYPE DOMAIN-CONTAINING PROTEIN"/>
    <property type="match status" value="1"/>
</dbReference>
<comment type="caution">
    <text evidence="11">The sequence shown here is derived from an EMBL/GenBank/DDBJ whole genome shotgun (WGS) entry which is preliminary data.</text>
</comment>
<keyword evidence="3 8" id="KW-0863">Zinc-finger</keyword>
<comment type="subcellular location">
    <subcellularLocation>
        <location evidence="1">Nucleus</location>
    </subcellularLocation>
</comment>
<proteinExistence type="predicted"/>
<evidence type="ECO:0000256" key="7">
    <source>
        <dbReference type="ARBA" id="ARBA00023242"/>
    </source>
</evidence>
<evidence type="ECO:0000256" key="8">
    <source>
        <dbReference type="PROSITE-ProRule" id="PRU00042"/>
    </source>
</evidence>
<accession>A0AAJ0GJT4</accession>
<dbReference type="PROSITE" id="PS00028">
    <property type="entry name" value="ZINC_FINGER_C2H2_1"/>
    <property type="match status" value="1"/>
</dbReference>
<keyword evidence="12" id="KW-1185">Reference proteome</keyword>
<dbReference type="GO" id="GO:0006357">
    <property type="term" value="P:regulation of transcription by RNA polymerase II"/>
    <property type="evidence" value="ECO:0007669"/>
    <property type="project" value="TreeGrafter"/>
</dbReference>
<reference evidence="11" key="1">
    <citation type="submission" date="2023-04" db="EMBL/GenBank/DDBJ databases">
        <title>Black Yeasts Isolated from many extreme environments.</title>
        <authorList>
            <person name="Coleine C."/>
            <person name="Stajich J.E."/>
            <person name="Selbmann L."/>
        </authorList>
    </citation>
    <scope>NUCLEOTIDE SEQUENCE</scope>
    <source>
        <strain evidence="11">CCFEE 5312</strain>
    </source>
</reference>
<dbReference type="Proteomes" id="UP001271007">
    <property type="component" value="Unassembled WGS sequence"/>
</dbReference>
<gene>
    <name evidence="11" type="ORF">LTR09_000526</name>
</gene>
<dbReference type="PANTHER" id="PTHR46179">
    <property type="entry name" value="ZINC FINGER PROTEIN"/>
    <property type="match status" value="1"/>
</dbReference>
<evidence type="ECO:0000256" key="5">
    <source>
        <dbReference type="ARBA" id="ARBA00023015"/>
    </source>
</evidence>
<evidence type="ECO:0000313" key="12">
    <source>
        <dbReference type="Proteomes" id="UP001271007"/>
    </source>
</evidence>
<dbReference type="SMART" id="SM00355">
    <property type="entry name" value="ZnF_C2H2"/>
    <property type="match status" value="4"/>
</dbReference>
<keyword evidence="7" id="KW-0539">Nucleus</keyword>
<evidence type="ECO:0000256" key="3">
    <source>
        <dbReference type="ARBA" id="ARBA00022771"/>
    </source>
</evidence>
<evidence type="ECO:0000259" key="10">
    <source>
        <dbReference type="PROSITE" id="PS50157"/>
    </source>
</evidence>
<evidence type="ECO:0000256" key="2">
    <source>
        <dbReference type="ARBA" id="ARBA00022723"/>
    </source>
</evidence>
<evidence type="ECO:0000313" key="11">
    <source>
        <dbReference type="EMBL" id="KAK3058960.1"/>
    </source>
</evidence>
<evidence type="ECO:0000256" key="1">
    <source>
        <dbReference type="ARBA" id="ARBA00004123"/>
    </source>
</evidence>
<keyword evidence="4" id="KW-0862">Zinc</keyword>
<protein>
    <recommendedName>
        <fullName evidence="10">C2H2-type domain-containing protein</fullName>
    </recommendedName>
</protein>
<dbReference type="AlphaFoldDB" id="A0AAJ0GJT4"/>
<feature type="region of interest" description="Disordered" evidence="9">
    <location>
        <begin position="227"/>
        <end position="249"/>
    </location>
</feature>
<keyword evidence="5" id="KW-0805">Transcription regulation</keyword>
<dbReference type="GO" id="GO:0008270">
    <property type="term" value="F:zinc ion binding"/>
    <property type="evidence" value="ECO:0007669"/>
    <property type="project" value="UniProtKB-KW"/>
</dbReference>
<dbReference type="GO" id="GO:0005634">
    <property type="term" value="C:nucleus"/>
    <property type="evidence" value="ECO:0007669"/>
    <property type="project" value="UniProtKB-SubCell"/>
</dbReference>
<dbReference type="InterPro" id="IPR051061">
    <property type="entry name" value="Zinc_finger_trans_reg"/>
</dbReference>
<sequence>MESRLLNVQCTYKDCSKYFETAKLMKKHKLDDPSHCYCKRCDVDCIDWEDLTLHKVLMMQPWLEGKMKPKGLGDGPEHIVCEFCGEDFQSFGGRKKHRELYHPADQNIFCPGCASNFTRASQLIEHFEENKCPEIRYIDYERNEQQKHIQKQIMKDPHHFAQAVAGKGSTGPLYSTYAESRSEIETETDTDGGVALLDDDEDPAQELAYKPLQPEVELINLRMSKHAPTPHRAQESWPRIASPSTSSMTESLRTISVNSPSPSVMGMSASDFDTAITSRKGAFYTESYPSLSSPPRSQVEDDDTASVTTTTKFSVASQPTAWTTRATSRTLFKDAKPSPASSDYWATALKEREDDVIGKSTNLFHNRVWDPESAHYNVHRFYNPLIERYCCPIPECEGAYEDGSYLEEHFKIAHLRIQYRCRHCLKIFQKASSLIAHCESAGGRCKVKDTEEFNQMLDDFSGGFLTSESIKQPKIIKQNTGQALVKKDSVIDGVMTTKFTAVMPEFSCEKLRSEAGGGWTDDED</sequence>
<evidence type="ECO:0000256" key="9">
    <source>
        <dbReference type="SAM" id="MobiDB-lite"/>
    </source>
</evidence>
<dbReference type="EMBL" id="JAWDJX010000001">
    <property type="protein sequence ID" value="KAK3058960.1"/>
    <property type="molecule type" value="Genomic_DNA"/>
</dbReference>
<evidence type="ECO:0000256" key="6">
    <source>
        <dbReference type="ARBA" id="ARBA00023163"/>
    </source>
</evidence>
<dbReference type="PROSITE" id="PS50157">
    <property type="entry name" value="ZINC_FINGER_C2H2_2"/>
    <property type="match status" value="1"/>
</dbReference>
<feature type="domain" description="C2H2-type" evidence="10">
    <location>
        <begin position="79"/>
        <end position="107"/>
    </location>
</feature>
<keyword evidence="2" id="KW-0479">Metal-binding</keyword>
<keyword evidence="6" id="KW-0804">Transcription</keyword>
<name>A0AAJ0GJT4_9PEZI</name>
<evidence type="ECO:0000256" key="4">
    <source>
        <dbReference type="ARBA" id="ARBA00022833"/>
    </source>
</evidence>